<dbReference type="GO" id="GO:0009253">
    <property type="term" value="P:peptidoglycan catabolic process"/>
    <property type="evidence" value="ECO:0007669"/>
    <property type="project" value="InterPro"/>
</dbReference>
<dbReference type="OrthoDB" id="9772024at2"/>
<name>A0A366HUQ1_9BACT</name>
<keyword evidence="6" id="KW-1185">Reference proteome</keyword>
<dbReference type="PANTHER" id="PTHR30404">
    <property type="entry name" value="N-ACETYLMURAMOYL-L-ALANINE AMIDASE"/>
    <property type="match status" value="1"/>
</dbReference>
<dbReference type="Pfam" id="PF01520">
    <property type="entry name" value="Amidase_3"/>
    <property type="match status" value="1"/>
</dbReference>
<proteinExistence type="predicted"/>
<comment type="caution">
    <text evidence="5">The sequence shown here is derived from an EMBL/GenBank/DDBJ whole genome shotgun (WGS) entry which is preliminary data.</text>
</comment>
<gene>
    <name evidence="5" type="ORF">DES53_101206</name>
</gene>
<feature type="domain" description="MurNAc-LAA" evidence="4">
    <location>
        <begin position="111"/>
        <end position="244"/>
    </location>
</feature>
<dbReference type="InterPro" id="IPR002508">
    <property type="entry name" value="MurNAc-LAA_cat"/>
</dbReference>
<dbReference type="EMBL" id="QNRR01000001">
    <property type="protein sequence ID" value="RBP47409.1"/>
    <property type="molecule type" value="Genomic_DNA"/>
</dbReference>
<evidence type="ECO:0000313" key="5">
    <source>
        <dbReference type="EMBL" id="RBP47409.1"/>
    </source>
</evidence>
<dbReference type="PANTHER" id="PTHR30404:SF0">
    <property type="entry name" value="N-ACETYLMURAMOYL-L-ALANINE AMIDASE AMIC"/>
    <property type="match status" value="1"/>
</dbReference>
<dbReference type="EC" id="3.5.1.28" evidence="2"/>
<dbReference type="SMART" id="SM00646">
    <property type="entry name" value="Ami_3"/>
    <property type="match status" value="1"/>
</dbReference>
<sequence>MSPVTAIRYAVSYAASAGALLCLTQVPGIWAKQAASLAYQPSDVTLVMQEFTVVLDAGHGGIDGGTQGEGILEKNLSLAITRRVEKHLAAAGIRTLMTRRDDTYVALEKRADFSNRHQPDAFVSIHLNADATTGNTSGLETYYCSRKRLGDMMRLRERLDLPKDEAIRDRRSEWLADILHKGIQATTGAENRGTRDSNYLVVMNTECPAVLIECGYLTNTAEARRLEDEAYQEKIAAAITDGLRRFLLASRMNPRRGIERNALAVAMPGPALEDGNP</sequence>
<dbReference type="InterPro" id="IPR050695">
    <property type="entry name" value="N-acetylmuramoyl_amidase_3"/>
</dbReference>
<organism evidence="5 6">
    <name type="scientific">Roseimicrobium gellanilyticum</name>
    <dbReference type="NCBI Taxonomy" id="748857"/>
    <lineage>
        <taxon>Bacteria</taxon>
        <taxon>Pseudomonadati</taxon>
        <taxon>Verrucomicrobiota</taxon>
        <taxon>Verrucomicrobiia</taxon>
        <taxon>Verrucomicrobiales</taxon>
        <taxon>Verrucomicrobiaceae</taxon>
        <taxon>Roseimicrobium</taxon>
    </lineage>
</organism>
<evidence type="ECO:0000256" key="3">
    <source>
        <dbReference type="ARBA" id="ARBA00022801"/>
    </source>
</evidence>
<dbReference type="SUPFAM" id="SSF53187">
    <property type="entry name" value="Zn-dependent exopeptidases"/>
    <property type="match status" value="1"/>
</dbReference>
<dbReference type="RefSeq" id="WP_113956348.1">
    <property type="nucleotide sequence ID" value="NZ_QNRR01000001.1"/>
</dbReference>
<evidence type="ECO:0000259" key="4">
    <source>
        <dbReference type="SMART" id="SM00646"/>
    </source>
</evidence>
<dbReference type="GO" id="GO:0030288">
    <property type="term" value="C:outer membrane-bounded periplasmic space"/>
    <property type="evidence" value="ECO:0007669"/>
    <property type="project" value="TreeGrafter"/>
</dbReference>
<dbReference type="Proteomes" id="UP000253426">
    <property type="component" value="Unassembled WGS sequence"/>
</dbReference>
<evidence type="ECO:0000256" key="2">
    <source>
        <dbReference type="ARBA" id="ARBA00011901"/>
    </source>
</evidence>
<accession>A0A366HUQ1</accession>
<dbReference type="GO" id="GO:0008745">
    <property type="term" value="F:N-acetylmuramoyl-L-alanine amidase activity"/>
    <property type="evidence" value="ECO:0007669"/>
    <property type="project" value="UniProtKB-EC"/>
</dbReference>
<evidence type="ECO:0000256" key="1">
    <source>
        <dbReference type="ARBA" id="ARBA00001561"/>
    </source>
</evidence>
<protein>
    <recommendedName>
        <fullName evidence="2">N-acetylmuramoyl-L-alanine amidase</fullName>
        <ecNumber evidence="2">3.5.1.28</ecNumber>
    </recommendedName>
</protein>
<evidence type="ECO:0000313" key="6">
    <source>
        <dbReference type="Proteomes" id="UP000253426"/>
    </source>
</evidence>
<dbReference type="CDD" id="cd02696">
    <property type="entry name" value="MurNAc-LAA"/>
    <property type="match status" value="1"/>
</dbReference>
<dbReference type="AlphaFoldDB" id="A0A366HUQ1"/>
<reference evidence="5 6" key="1">
    <citation type="submission" date="2018-06" db="EMBL/GenBank/DDBJ databases">
        <title>Genomic Encyclopedia of Type Strains, Phase IV (KMG-IV): sequencing the most valuable type-strain genomes for metagenomic binning, comparative biology and taxonomic classification.</title>
        <authorList>
            <person name="Goeker M."/>
        </authorList>
    </citation>
    <scope>NUCLEOTIDE SEQUENCE [LARGE SCALE GENOMIC DNA]</scope>
    <source>
        <strain evidence="5 6">DSM 25532</strain>
    </source>
</reference>
<comment type="catalytic activity">
    <reaction evidence="1">
        <text>Hydrolyzes the link between N-acetylmuramoyl residues and L-amino acid residues in certain cell-wall glycopeptides.</text>
        <dbReference type="EC" id="3.5.1.28"/>
    </reaction>
</comment>
<keyword evidence="3" id="KW-0378">Hydrolase</keyword>
<dbReference type="Gene3D" id="3.40.630.40">
    <property type="entry name" value="Zn-dependent exopeptidases"/>
    <property type="match status" value="1"/>
</dbReference>